<dbReference type="Proteomes" id="UP000799441">
    <property type="component" value="Unassembled WGS sequence"/>
</dbReference>
<comment type="caution">
    <text evidence="2">The sequence shown here is derived from an EMBL/GenBank/DDBJ whole genome shotgun (WGS) entry which is preliminary data.</text>
</comment>
<evidence type="ECO:0000313" key="3">
    <source>
        <dbReference type="Proteomes" id="UP000799441"/>
    </source>
</evidence>
<feature type="compositionally biased region" description="Basic and acidic residues" evidence="1">
    <location>
        <begin position="165"/>
        <end position="197"/>
    </location>
</feature>
<sequence>MTNIAQIELPKLSQEITQLAARLGNIHQSQAKRRSEIVRREAELKALRNQDTDDSVQIQAINEEAGRLCVMFKYYNDSSKEGFNLSEQDTSETEEFDAALEALLDDGDEVATQNTNRTLTEDMLRQIEEADDTPAASAIGRVNHGRSLELEEVAGVRKRWLEEQEQSDHDIDVRATRDSDARPNRESTMRIDQEHGSGRKHVTPKRRCTEKTKGYYWGMPEDESEAYARNA</sequence>
<keyword evidence="3" id="KW-1185">Reference proteome</keyword>
<feature type="region of interest" description="Disordered" evidence="1">
    <location>
        <begin position="165"/>
        <end position="207"/>
    </location>
</feature>
<gene>
    <name evidence="2" type="ORF">K431DRAFT_70040</name>
</gene>
<reference evidence="2" key="1">
    <citation type="journal article" date="2020" name="Stud. Mycol.">
        <title>101 Dothideomycetes genomes: a test case for predicting lifestyles and emergence of pathogens.</title>
        <authorList>
            <person name="Haridas S."/>
            <person name="Albert R."/>
            <person name="Binder M."/>
            <person name="Bloem J."/>
            <person name="Labutti K."/>
            <person name="Salamov A."/>
            <person name="Andreopoulos B."/>
            <person name="Baker S."/>
            <person name="Barry K."/>
            <person name="Bills G."/>
            <person name="Bluhm B."/>
            <person name="Cannon C."/>
            <person name="Castanera R."/>
            <person name="Culley D."/>
            <person name="Daum C."/>
            <person name="Ezra D."/>
            <person name="Gonzalez J."/>
            <person name="Henrissat B."/>
            <person name="Kuo A."/>
            <person name="Liang C."/>
            <person name="Lipzen A."/>
            <person name="Lutzoni F."/>
            <person name="Magnuson J."/>
            <person name="Mondo S."/>
            <person name="Nolan M."/>
            <person name="Ohm R."/>
            <person name="Pangilinan J."/>
            <person name="Park H.-J."/>
            <person name="Ramirez L."/>
            <person name="Alfaro M."/>
            <person name="Sun H."/>
            <person name="Tritt A."/>
            <person name="Yoshinaga Y."/>
            <person name="Zwiers L.-H."/>
            <person name="Turgeon B."/>
            <person name="Goodwin S."/>
            <person name="Spatafora J."/>
            <person name="Crous P."/>
            <person name="Grigoriev I."/>
        </authorList>
    </citation>
    <scope>NUCLEOTIDE SEQUENCE</scope>
    <source>
        <strain evidence="2">CBS 116435</strain>
    </source>
</reference>
<accession>A0A9P4Q6C2</accession>
<proteinExistence type="predicted"/>
<organism evidence="2 3">
    <name type="scientific">Polychaeton citri CBS 116435</name>
    <dbReference type="NCBI Taxonomy" id="1314669"/>
    <lineage>
        <taxon>Eukaryota</taxon>
        <taxon>Fungi</taxon>
        <taxon>Dikarya</taxon>
        <taxon>Ascomycota</taxon>
        <taxon>Pezizomycotina</taxon>
        <taxon>Dothideomycetes</taxon>
        <taxon>Dothideomycetidae</taxon>
        <taxon>Capnodiales</taxon>
        <taxon>Capnodiaceae</taxon>
        <taxon>Polychaeton</taxon>
    </lineage>
</organism>
<evidence type="ECO:0000313" key="2">
    <source>
        <dbReference type="EMBL" id="KAF2721413.1"/>
    </source>
</evidence>
<evidence type="ECO:0000256" key="1">
    <source>
        <dbReference type="SAM" id="MobiDB-lite"/>
    </source>
</evidence>
<name>A0A9P4Q6C2_9PEZI</name>
<dbReference type="AlphaFoldDB" id="A0A9P4Q6C2"/>
<dbReference type="EMBL" id="MU003790">
    <property type="protein sequence ID" value="KAF2721413.1"/>
    <property type="molecule type" value="Genomic_DNA"/>
</dbReference>
<protein>
    <submittedName>
        <fullName evidence="2">Uncharacterized protein</fullName>
    </submittedName>
</protein>